<comment type="caution">
    <text evidence="1">The sequence shown here is derived from an EMBL/GenBank/DDBJ whole genome shotgun (WGS) entry which is preliminary data.</text>
</comment>
<protein>
    <submittedName>
        <fullName evidence="1">Uncharacterized protein</fullName>
    </submittedName>
</protein>
<sequence>MPKRRFQPEKKDGIGLLIKLLHGVAESTLHEINQFLYTVQDNWGKLIQVVKAIKNDFLQRKNLAFLYKLEKVTMELVAINKKIIRLAKEFEQKYLIE</sequence>
<dbReference type="EMBL" id="SNRY01000660">
    <property type="protein sequence ID" value="KAA6337907.1"/>
    <property type="molecule type" value="Genomic_DNA"/>
</dbReference>
<organism evidence="1">
    <name type="scientific">termite gut metagenome</name>
    <dbReference type="NCBI Taxonomy" id="433724"/>
    <lineage>
        <taxon>unclassified sequences</taxon>
        <taxon>metagenomes</taxon>
        <taxon>organismal metagenomes</taxon>
    </lineage>
</organism>
<name>A0A5J4RV83_9ZZZZ</name>
<accession>A0A5J4RV83</accession>
<reference evidence="1" key="1">
    <citation type="submission" date="2019-03" db="EMBL/GenBank/DDBJ databases">
        <title>Single cell metagenomics reveals metabolic interactions within the superorganism composed of flagellate Streblomastix strix and complex community of Bacteroidetes bacteria on its surface.</title>
        <authorList>
            <person name="Treitli S.C."/>
            <person name="Kolisko M."/>
            <person name="Husnik F."/>
            <person name="Keeling P."/>
            <person name="Hampl V."/>
        </authorList>
    </citation>
    <scope>NUCLEOTIDE SEQUENCE</scope>
    <source>
        <strain evidence="1">STM</strain>
    </source>
</reference>
<dbReference type="Pfam" id="PF19514">
    <property type="entry name" value="MobC_2"/>
    <property type="match status" value="1"/>
</dbReference>
<gene>
    <name evidence="1" type="ORF">EZS27_014035</name>
</gene>
<proteinExistence type="predicted"/>
<dbReference type="AlphaFoldDB" id="A0A5J4RV83"/>
<evidence type="ECO:0000313" key="1">
    <source>
        <dbReference type="EMBL" id="KAA6337907.1"/>
    </source>
</evidence>
<dbReference type="InterPro" id="IPR045788">
    <property type="entry name" value="MobC_2"/>
</dbReference>